<dbReference type="InterPro" id="IPR045619">
    <property type="entry name" value="DUF6443"/>
</dbReference>
<evidence type="ECO:0000313" key="5">
    <source>
        <dbReference type="Proteomes" id="UP000240978"/>
    </source>
</evidence>
<feature type="signal peptide" evidence="1">
    <location>
        <begin position="1"/>
        <end position="22"/>
    </location>
</feature>
<dbReference type="EMBL" id="PYGK01000028">
    <property type="protein sequence ID" value="PSL19288.1"/>
    <property type="molecule type" value="Genomic_DNA"/>
</dbReference>
<feature type="domain" description="Type VI secretion system effector TseH-like" evidence="3">
    <location>
        <begin position="1286"/>
        <end position="1455"/>
    </location>
</feature>
<feature type="domain" description="DUF6443" evidence="2">
    <location>
        <begin position="60"/>
        <end position="192"/>
    </location>
</feature>
<dbReference type="InterPro" id="IPR050708">
    <property type="entry name" value="T6SS_VgrG/RHS"/>
</dbReference>
<gene>
    <name evidence="4" type="ORF">CLV42_12823</name>
</gene>
<dbReference type="InterPro" id="IPR057382">
    <property type="entry name" value="TseH"/>
</dbReference>
<dbReference type="PANTHER" id="PTHR32305">
    <property type="match status" value="1"/>
</dbReference>
<dbReference type="Pfam" id="PF20041">
    <property type="entry name" value="DUF6443"/>
    <property type="match status" value="1"/>
</dbReference>
<dbReference type="Gene3D" id="2.180.10.10">
    <property type="entry name" value="RHS repeat-associated core"/>
    <property type="match status" value="2"/>
</dbReference>
<accession>A0A2P8FC75</accession>
<reference evidence="4 5" key="1">
    <citation type="submission" date="2018-03" db="EMBL/GenBank/DDBJ databases">
        <title>Genomic Encyclopedia of Archaeal and Bacterial Type Strains, Phase II (KMG-II): from individual species to whole genera.</title>
        <authorList>
            <person name="Goeker M."/>
        </authorList>
    </citation>
    <scope>NUCLEOTIDE SEQUENCE [LARGE SCALE GENOMIC DNA]</scope>
    <source>
        <strain evidence="4 5">DSM 18107</strain>
    </source>
</reference>
<dbReference type="Proteomes" id="UP000240978">
    <property type="component" value="Unassembled WGS sequence"/>
</dbReference>
<comment type="caution">
    <text evidence="4">The sequence shown here is derived from an EMBL/GenBank/DDBJ whole genome shotgun (WGS) entry which is preliminary data.</text>
</comment>
<evidence type="ECO:0000313" key="4">
    <source>
        <dbReference type="EMBL" id="PSL19288.1"/>
    </source>
</evidence>
<feature type="chain" id="PRO_5015175425" evidence="1">
    <location>
        <begin position="23"/>
        <end position="1493"/>
    </location>
</feature>
<evidence type="ECO:0000259" key="3">
    <source>
        <dbReference type="Pfam" id="PF25218"/>
    </source>
</evidence>
<evidence type="ECO:0000256" key="1">
    <source>
        <dbReference type="SAM" id="SignalP"/>
    </source>
</evidence>
<protein>
    <submittedName>
        <fullName evidence="4">RHS repeat-associated protein</fullName>
    </submittedName>
</protein>
<evidence type="ECO:0000259" key="2">
    <source>
        <dbReference type="Pfam" id="PF20041"/>
    </source>
</evidence>
<dbReference type="OrthoDB" id="976756at2"/>
<keyword evidence="5" id="KW-1185">Reference proteome</keyword>
<dbReference type="PANTHER" id="PTHR32305:SF15">
    <property type="entry name" value="PROTEIN RHSA-RELATED"/>
    <property type="match status" value="1"/>
</dbReference>
<sequence>MKFQIISRVVFAFLILPFTLFAQNKPGGTRLTATADSIPRPYNNPVINFVRTWEPDSPFTDTGAVSAASRLVREVKQKTEYMDGLGRPVQAVSKGVSPNRRDFVLPVKYDDHGREQYKYLPYVHQSSADGKFKLNPFNAQDSFYRNQVLNPGVEGENIFYGKTEFEFSPLNRAVKSYAPGNSWASKPVQTRYQANLVADSVRVWNVGAGIPSSTATYAAGQLRKTTSIDEQGSQTIQYRDKEGRIVLKKVQLSPTPGNGHAGWLCTYYVYDDIGSLRFVIPPLAVESIKGAWVISTTVANELCFQYQYDERQRMVVKKVPGAGRVFMVYDIRDRLVFTQDSVQRTKSLMEWMVTFYDGLNRPTMTAIYKGTATREALQTSLNSAPALQSISYIAPAKADLALYDHDGSPSYTATNSITILEGFDSGPGGQTEAKIDASGSGDTTVIIASNPLPNIPASALTPLTYTFYDNYNYAGKLAFVGTDTGKLQAADTLYPEKRPISNMTAGLVTGNRVRVLGTDKWLTTTTYYNDKGRAIQIISENNLGGKDVMTTLYSFKGAILATYLRHQNPKSTASQSTLLTTMTYDHAGRLLTLRKRLNDNIEQEKLIAANSYDELGQLRLKRLGVSAGGTVLDSLSYTYNIRGWLQGINKNFVNGGSNTSNWFGMEFSYDYGFVNNQFNGNIAGIKWKTRVDSVRAYGYSYDMANRLAGADFTQKNGGSWAQDKKDFTVSNLSYDANGNIKSMWQKGMIGVVSDTIDQLTYSYGASSNKLLSVTDGKSNKTATAKLGDFRDGTNTGNDYAYDGNGNLVTDLNKNISSITYNHLNLPSLITITDKSTITYKYDAVGNKLSKTVSDNTGGIPKTTVTDYDGAFVYKQDSLELISHEEGRIRPVYKGGQPVQYAYDYFEKDHLGNIRTVLTDQSDFTMYAATMETEVAEKEVALFSNVEETRTDRPTGYPEDQTTKGNKFVARLNAKEGGKKIGPSIVLRVMAGDTIQINAKAFYKSQGPTDNSQKTPVEDIIAGLVQAFGGASQEKGSHASDVNTKNTPFDLDFYNNTYQHLKEKSQDNGQQDRPKAYLNFVLFDDEFKLVEENSGVRQVKQNPDELQELGVDKMAIEKSGFLYVYTSNESQQDVFFDNVVLALGSGPLLEETHYYPFGLAMAGISTNALKGTDYAENRVKYNGKELQNKEFGDGSGLEWSDYGARMYDHQIGRWLHVDPLADKMRRWSVYSYAFDNPIKFVDPEGMAPYIYNWETKRYEDENGQEVAWETVNENLEKNGDIEKKGMAIFVSYPDANPEIPSNQGFARWFEKTFSDGDGKINGGHAGVVIIDEEGNSNYFDFGRYDRPDLKRKKTRGQNEGSVRSSKNYGRALMVPRWDFAKTDNDNVTAILLKLHQSPLLAGYGKIVGALAKNLDYSAMLNYARSAESEGYLPFGGYTTGYNVCNSATYCAKFARAVGAAGGVDWEFGTLYGIGNISDIEDEYDVERIQIPSKK</sequence>
<dbReference type="RefSeq" id="WP_106606270.1">
    <property type="nucleotide sequence ID" value="NZ_PYGK01000028.1"/>
</dbReference>
<dbReference type="InterPro" id="IPR022385">
    <property type="entry name" value="Rhs_assc_core"/>
</dbReference>
<dbReference type="NCBIfam" id="TIGR03696">
    <property type="entry name" value="Rhs_assc_core"/>
    <property type="match status" value="1"/>
</dbReference>
<proteinExistence type="predicted"/>
<dbReference type="Pfam" id="PF25218">
    <property type="entry name" value="TseH"/>
    <property type="match status" value="1"/>
</dbReference>
<keyword evidence="1" id="KW-0732">Signal</keyword>
<organism evidence="4 5">
    <name type="scientific">Chitinophaga ginsengisoli</name>
    <dbReference type="NCBI Taxonomy" id="363837"/>
    <lineage>
        <taxon>Bacteria</taxon>
        <taxon>Pseudomonadati</taxon>
        <taxon>Bacteroidota</taxon>
        <taxon>Chitinophagia</taxon>
        <taxon>Chitinophagales</taxon>
        <taxon>Chitinophagaceae</taxon>
        <taxon>Chitinophaga</taxon>
    </lineage>
</organism>
<name>A0A2P8FC75_9BACT</name>